<name>A0A437DCY5_ORYJA</name>
<dbReference type="OrthoDB" id="6512834at2759"/>
<feature type="compositionally biased region" description="Polar residues" evidence="1">
    <location>
        <begin position="74"/>
        <end position="90"/>
    </location>
</feature>
<evidence type="ECO:0000313" key="2">
    <source>
        <dbReference type="EMBL" id="RVE72781.1"/>
    </source>
</evidence>
<accession>A0A437DCY5</accession>
<dbReference type="EMBL" id="CM012441">
    <property type="protein sequence ID" value="RVE72781.1"/>
    <property type="molecule type" value="Genomic_DNA"/>
</dbReference>
<protein>
    <recommendedName>
        <fullName evidence="4">PB1 domain-containing protein</fullName>
    </recommendedName>
</protein>
<reference evidence="2 3" key="1">
    <citation type="submission" date="2018-11" db="EMBL/GenBank/DDBJ databases">
        <authorList>
            <person name="Lopez-Roques C."/>
            <person name="Donnadieu C."/>
            <person name="Bouchez O."/>
            <person name="Klopp C."/>
            <person name="Cabau C."/>
            <person name="Zahm M."/>
        </authorList>
    </citation>
    <scope>NUCLEOTIDE SEQUENCE [LARGE SCALE GENOMIC DNA]</scope>
    <source>
        <strain evidence="2">RS831</strain>
        <tissue evidence="2">Whole body</tissue>
    </source>
</reference>
<evidence type="ECO:0000313" key="3">
    <source>
        <dbReference type="Proteomes" id="UP000283210"/>
    </source>
</evidence>
<feature type="region of interest" description="Disordered" evidence="1">
    <location>
        <begin position="74"/>
        <end position="122"/>
    </location>
</feature>
<sequence length="378" mass="42917">MSTPAKLRIVLGEDNCVKLTFPAGMPDSADILKSEIQRQCSIDGDFRLQYMDEDFEQFMNLTSMSNIRDKSTIKMIQQRKQPTQSASESPSAPFCDASDSSADTDIHSSSSSEPTTSTSSLRNQGWPLSFPIPAFSYEVEMQLLTANHKFLAEGKHLNPCPKLKSNILDALASEIIRYTAYPSSAQLDDVAQALISKHPSLKEHGSVSGYYGWKISLKYKMGNYRTRLRSLGCPELTINSMKSKQHDKSGSHNQVKKPKRAEVNYFPDYSAGEDKESLEKERVDLLSEVKKRHNHQMIKQKMEKTFALRRHEVIQDKPLVAEIKSRWPALFCEHEVSAEFTHALRRSRLSRSSCLSWIAILKRCEEYSTRKEALLDAK</sequence>
<evidence type="ECO:0000256" key="1">
    <source>
        <dbReference type="SAM" id="MobiDB-lite"/>
    </source>
</evidence>
<gene>
    <name evidence="2" type="ORF">OJAV_G00041450</name>
</gene>
<reference evidence="2 3" key="2">
    <citation type="submission" date="2019-01" db="EMBL/GenBank/DDBJ databases">
        <title>A chromosome length genome reference of the Java medaka (oryzias javanicus).</title>
        <authorList>
            <person name="Herpin A."/>
            <person name="Takehana Y."/>
            <person name="Naruse K."/>
            <person name="Ansai S."/>
            <person name="Kawaguchi M."/>
        </authorList>
    </citation>
    <scope>NUCLEOTIDE SEQUENCE [LARGE SCALE GENOMIC DNA]</scope>
    <source>
        <strain evidence="2">RS831</strain>
        <tissue evidence="2">Whole body</tissue>
    </source>
</reference>
<dbReference type="PANTHER" id="PTHR31025:SF27">
    <property type="entry name" value="SI:CH211-193K19.2-RELATED"/>
    <property type="match status" value="1"/>
</dbReference>
<dbReference type="PANTHER" id="PTHR31025">
    <property type="entry name" value="SI:CH211-196P9.1-RELATED"/>
    <property type="match status" value="1"/>
</dbReference>
<proteinExistence type="predicted"/>
<dbReference type="Proteomes" id="UP000283210">
    <property type="component" value="Chromosome 5"/>
</dbReference>
<organism evidence="2 3">
    <name type="scientific">Oryzias javanicus</name>
    <name type="common">Javanese ricefish</name>
    <name type="synonym">Aplocheilus javanicus</name>
    <dbReference type="NCBI Taxonomy" id="123683"/>
    <lineage>
        <taxon>Eukaryota</taxon>
        <taxon>Metazoa</taxon>
        <taxon>Chordata</taxon>
        <taxon>Craniata</taxon>
        <taxon>Vertebrata</taxon>
        <taxon>Euteleostomi</taxon>
        <taxon>Actinopterygii</taxon>
        <taxon>Neopterygii</taxon>
        <taxon>Teleostei</taxon>
        <taxon>Neoteleostei</taxon>
        <taxon>Acanthomorphata</taxon>
        <taxon>Ovalentaria</taxon>
        <taxon>Atherinomorphae</taxon>
        <taxon>Beloniformes</taxon>
        <taxon>Adrianichthyidae</taxon>
        <taxon>Oryziinae</taxon>
        <taxon>Oryzias</taxon>
    </lineage>
</organism>
<keyword evidence="3" id="KW-1185">Reference proteome</keyword>
<evidence type="ECO:0008006" key="4">
    <source>
        <dbReference type="Google" id="ProtNLM"/>
    </source>
</evidence>
<dbReference type="AlphaFoldDB" id="A0A437DCY5"/>
<feature type="compositionally biased region" description="Low complexity" evidence="1">
    <location>
        <begin position="96"/>
        <end position="120"/>
    </location>
</feature>